<protein>
    <submittedName>
        <fullName evidence="2">Uncharacterized protein</fullName>
    </submittedName>
</protein>
<name>A0AA39U9J9_9AGAR</name>
<dbReference type="AlphaFoldDB" id="A0AA39U9J9"/>
<accession>A0AA39U9J9</accession>
<organism evidence="2 3">
    <name type="scientific">Armillaria novae-zelandiae</name>
    <dbReference type="NCBI Taxonomy" id="153914"/>
    <lineage>
        <taxon>Eukaryota</taxon>
        <taxon>Fungi</taxon>
        <taxon>Dikarya</taxon>
        <taxon>Basidiomycota</taxon>
        <taxon>Agaricomycotina</taxon>
        <taxon>Agaricomycetes</taxon>
        <taxon>Agaricomycetidae</taxon>
        <taxon>Agaricales</taxon>
        <taxon>Marasmiineae</taxon>
        <taxon>Physalacriaceae</taxon>
        <taxon>Armillaria</taxon>
    </lineage>
</organism>
<comment type="caution">
    <text evidence="2">The sequence shown here is derived from an EMBL/GenBank/DDBJ whole genome shotgun (WGS) entry which is preliminary data.</text>
</comment>
<proteinExistence type="predicted"/>
<evidence type="ECO:0000313" key="3">
    <source>
        <dbReference type="Proteomes" id="UP001175227"/>
    </source>
</evidence>
<gene>
    <name evidence="2" type="ORF">IW261DRAFT_1369674</name>
</gene>
<dbReference type="Proteomes" id="UP001175227">
    <property type="component" value="Unassembled WGS sequence"/>
</dbReference>
<sequence length="80" mass="8719">MLSRQLTAVLSGQPENGRSLSTPGRAVSLSELLRAQEAAADIVFLQCAALLLLHRTLLVDHESSVGIRNSSRYLWCSNLL</sequence>
<keyword evidence="3" id="KW-1185">Reference proteome</keyword>
<evidence type="ECO:0000256" key="1">
    <source>
        <dbReference type="SAM" id="MobiDB-lite"/>
    </source>
</evidence>
<dbReference type="EMBL" id="JAUEPR010000028">
    <property type="protein sequence ID" value="KAK0474284.1"/>
    <property type="molecule type" value="Genomic_DNA"/>
</dbReference>
<evidence type="ECO:0000313" key="2">
    <source>
        <dbReference type="EMBL" id="KAK0474284.1"/>
    </source>
</evidence>
<reference evidence="2" key="1">
    <citation type="submission" date="2023-06" db="EMBL/GenBank/DDBJ databases">
        <authorList>
            <consortium name="Lawrence Berkeley National Laboratory"/>
            <person name="Ahrendt S."/>
            <person name="Sahu N."/>
            <person name="Indic B."/>
            <person name="Wong-Bajracharya J."/>
            <person name="Merenyi Z."/>
            <person name="Ke H.-M."/>
            <person name="Monk M."/>
            <person name="Kocsube S."/>
            <person name="Drula E."/>
            <person name="Lipzen A."/>
            <person name="Balint B."/>
            <person name="Henrissat B."/>
            <person name="Andreopoulos B."/>
            <person name="Martin F.M."/>
            <person name="Harder C.B."/>
            <person name="Rigling D."/>
            <person name="Ford K.L."/>
            <person name="Foster G.D."/>
            <person name="Pangilinan J."/>
            <person name="Papanicolaou A."/>
            <person name="Barry K."/>
            <person name="LaButti K."/>
            <person name="Viragh M."/>
            <person name="Koriabine M."/>
            <person name="Yan M."/>
            <person name="Riley R."/>
            <person name="Champramary S."/>
            <person name="Plett K.L."/>
            <person name="Tsai I.J."/>
            <person name="Slot J."/>
            <person name="Sipos G."/>
            <person name="Plett J."/>
            <person name="Nagy L.G."/>
            <person name="Grigoriev I.V."/>
        </authorList>
    </citation>
    <scope>NUCLEOTIDE SEQUENCE</scope>
    <source>
        <strain evidence="2">ICMP 16352</strain>
    </source>
</reference>
<feature type="region of interest" description="Disordered" evidence="1">
    <location>
        <begin position="1"/>
        <end position="22"/>
    </location>
</feature>